<keyword evidence="2" id="KW-1185">Reference proteome</keyword>
<evidence type="ECO:0000313" key="1">
    <source>
        <dbReference type="EMBL" id="KAH0763603.1"/>
    </source>
</evidence>
<comment type="caution">
    <text evidence="1">The sequence shown here is derived from an EMBL/GenBank/DDBJ whole genome shotgun (WGS) entry which is preliminary data.</text>
</comment>
<dbReference type="EMBL" id="JAIVGD010000013">
    <property type="protein sequence ID" value="KAH0763603.1"/>
    <property type="molecule type" value="Genomic_DNA"/>
</dbReference>
<proteinExistence type="predicted"/>
<reference evidence="1 2" key="1">
    <citation type="journal article" date="2021" name="bioRxiv">
        <title>Chromosome-scale and haplotype-resolved genome assembly of a tetraploid potato cultivar.</title>
        <authorList>
            <person name="Sun H."/>
            <person name="Jiao W.-B."/>
            <person name="Krause K."/>
            <person name="Campoy J.A."/>
            <person name="Goel M."/>
            <person name="Folz-Donahue K."/>
            <person name="Kukat C."/>
            <person name="Huettel B."/>
            <person name="Schneeberger K."/>
        </authorList>
    </citation>
    <scope>NUCLEOTIDE SEQUENCE [LARGE SCALE GENOMIC DNA]</scope>
    <source>
        <strain evidence="1">SolTubOtavaFocal</strain>
        <tissue evidence="1">Leaves</tissue>
    </source>
</reference>
<sequence>MKFMICMKFGNVCNGIERGFGGVYGLGGGEAQRRCSGRRLGQVWGDGTFLVGQGDFKIIRFLEEKRTLPNLKCQILYAYFLELAPGACKSLYQDWSRTIHLSNTHFIGLLVEEEGRDLRSDMRMWLKATNFGEKVNGCWSSYVVEGRPYRLAIKMKMLKIDLRVWNKEVFGRSPLMWFFEAPISVTRKLERLQRNFLWDLVEGAKKYHLVRCETVTTPKCCGVGNGGGSQRVEGL</sequence>
<gene>
    <name evidence="1" type="ORF">KY290_019676</name>
</gene>
<protein>
    <submittedName>
        <fullName evidence="1">Uncharacterized protein</fullName>
    </submittedName>
</protein>
<dbReference type="Proteomes" id="UP000826656">
    <property type="component" value="Unassembled WGS sequence"/>
</dbReference>
<name>A0ABQ7VIG5_SOLTU</name>
<accession>A0ABQ7VIG5</accession>
<evidence type="ECO:0000313" key="2">
    <source>
        <dbReference type="Proteomes" id="UP000826656"/>
    </source>
</evidence>
<organism evidence="1 2">
    <name type="scientific">Solanum tuberosum</name>
    <name type="common">Potato</name>
    <dbReference type="NCBI Taxonomy" id="4113"/>
    <lineage>
        <taxon>Eukaryota</taxon>
        <taxon>Viridiplantae</taxon>
        <taxon>Streptophyta</taxon>
        <taxon>Embryophyta</taxon>
        <taxon>Tracheophyta</taxon>
        <taxon>Spermatophyta</taxon>
        <taxon>Magnoliopsida</taxon>
        <taxon>eudicotyledons</taxon>
        <taxon>Gunneridae</taxon>
        <taxon>Pentapetalae</taxon>
        <taxon>asterids</taxon>
        <taxon>lamiids</taxon>
        <taxon>Solanales</taxon>
        <taxon>Solanaceae</taxon>
        <taxon>Solanoideae</taxon>
        <taxon>Solaneae</taxon>
        <taxon>Solanum</taxon>
    </lineage>
</organism>